<keyword evidence="6" id="KW-0046">Antibiotic resistance</keyword>
<dbReference type="EC" id="3.5.2.6" evidence="3"/>
<evidence type="ECO:0000256" key="6">
    <source>
        <dbReference type="ARBA" id="ARBA00023251"/>
    </source>
</evidence>
<dbReference type="RefSeq" id="WP_381509003.1">
    <property type="nucleotide sequence ID" value="NZ_JBHUOM010000049.1"/>
</dbReference>
<proteinExistence type="inferred from homology"/>
<evidence type="ECO:0000256" key="4">
    <source>
        <dbReference type="ARBA" id="ARBA00022729"/>
    </source>
</evidence>
<comment type="caution">
    <text evidence="8">The sequence shown here is derived from an EMBL/GenBank/DDBJ whole genome shotgun (WGS) entry which is preliminary data.</text>
</comment>
<keyword evidence="4" id="KW-0732">Signal</keyword>
<reference evidence="9" key="1">
    <citation type="journal article" date="2019" name="Int. J. Syst. Evol. Microbiol.">
        <title>The Global Catalogue of Microorganisms (GCM) 10K type strain sequencing project: providing services to taxonomists for standard genome sequencing and annotation.</title>
        <authorList>
            <consortium name="The Broad Institute Genomics Platform"/>
            <consortium name="The Broad Institute Genome Sequencing Center for Infectious Disease"/>
            <person name="Wu L."/>
            <person name="Ma J."/>
        </authorList>
    </citation>
    <scope>NUCLEOTIDE SEQUENCE [LARGE SCALE GENOMIC DNA]</scope>
    <source>
        <strain evidence="9">KCTC 52490</strain>
    </source>
</reference>
<evidence type="ECO:0000313" key="8">
    <source>
        <dbReference type="EMBL" id="MFD2938230.1"/>
    </source>
</evidence>
<evidence type="ECO:0000313" key="9">
    <source>
        <dbReference type="Proteomes" id="UP001597512"/>
    </source>
</evidence>
<dbReference type="Gene3D" id="3.40.710.10">
    <property type="entry name" value="DD-peptidase/beta-lactamase superfamily"/>
    <property type="match status" value="1"/>
</dbReference>
<organism evidence="8 9">
    <name type="scientific">Spirosoma flavum</name>
    <dbReference type="NCBI Taxonomy" id="2048557"/>
    <lineage>
        <taxon>Bacteria</taxon>
        <taxon>Pseudomonadati</taxon>
        <taxon>Bacteroidota</taxon>
        <taxon>Cytophagia</taxon>
        <taxon>Cytophagales</taxon>
        <taxon>Cytophagaceae</taxon>
        <taxon>Spirosoma</taxon>
    </lineage>
</organism>
<evidence type="ECO:0000256" key="2">
    <source>
        <dbReference type="ARBA" id="ARBA00007898"/>
    </source>
</evidence>
<keyword evidence="9" id="KW-1185">Reference proteome</keyword>
<dbReference type="PANTHER" id="PTHR30627">
    <property type="entry name" value="PEPTIDOGLYCAN D,D-TRANSPEPTIDASE"/>
    <property type="match status" value="1"/>
</dbReference>
<dbReference type="InterPro" id="IPR050515">
    <property type="entry name" value="Beta-lactam/transpept"/>
</dbReference>
<gene>
    <name evidence="8" type="ORF">ACFS25_30990</name>
</gene>
<comment type="catalytic activity">
    <reaction evidence="1">
        <text>a beta-lactam + H2O = a substituted beta-amino acid</text>
        <dbReference type="Rhea" id="RHEA:20401"/>
        <dbReference type="ChEBI" id="CHEBI:15377"/>
        <dbReference type="ChEBI" id="CHEBI:35627"/>
        <dbReference type="ChEBI" id="CHEBI:140347"/>
        <dbReference type="EC" id="3.5.2.6"/>
    </reaction>
</comment>
<evidence type="ECO:0000256" key="1">
    <source>
        <dbReference type="ARBA" id="ARBA00001526"/>
    </source>
</evidence>
<evidence type="ECO:0000256" key="5">
    <source>
        <dbReference type="ARBA" id="ARBA00022801"/>
    </source>
</evidence>
<dbReference type="EMBL" id="JBHUOM010000049">
    <property type="protein sequence ID" value="MFD2938230.1"/>
    <property type="molecule type" value="Genomic_DNA"/>
</dbReference>
<name>A0ABW6AW05_9BACT</name>
<accession>A0ABW6AW05</accession>
<feature type="domain" description="Penicillin-binding protein transpeptidase" evidence="7">
    <location>
        <begin position="47"/>
        <end position="266"/>
    </location>
</feature>
<dbReference type="Proteomes" id="UP001597512">
    <property type="component" value="Unassembled WGS sequence"/>
</dbReference>
<protein>
    <recommendedName>
        <fullName evidence="3">beta-lactamase</fullName>
        <ecNumber evidence="3">3.5.2.6</ecNumber>
    </recommendedName>
</protein>
<dbReference type="SUPFAM" id="SSF56601">
    <property type="entry name" value="beta-lactamase/transpeptidase-like"/>
    <property type="match status" value="1"/>
</dbReference>
<comment type="similarity">
    <text evidence="2">Belongs to the class-D beta-lactamase family.</text>
</comment>
<dbReference type="InterPro" id="IPR001460">
    <property type="entry name" value="PCN-bd_Tpept"/>
</dbReference>
<sequence length="273" mass="31103">MILVSTLVGLAISSSFRCTTTKPIAYAQLDLVTPFKNCPGSGSTTIYDNNRHQWIYSDSLDAQKATLPASTFKVINLLIALETNVIRDENEVVKWVSKVDTVLYGNRPEIYHDMTIKEAFELSAGWVFIELAKRVGRDRYRHYLSQCHYGNGNLRETGTDFWNFGSFGISPINQVNFLRHVYSGEVPFSRRNLAILRRVMVTEKGGDYTIRSKTGWTRYGGNDTGWWVGYVEKKGNTYFFATRLIKSLQVSNSNFGPCRKEITRTILHELDAI</sequence>
<evidence type="ECO:0000256" key="3">
    <source>
        <dbReference type="ARBA" id="ARBA00012865"/>
    </source>
</evidence>
<keyword evidence="5" id="KW-0378">Hydrolase</keyword>
<dbReference type="PANTHER" id="PTHR30627:SF6">
    <property type="entry name" value="BETA-LACTAMASE YBXI-RELATED"/>
    <property type="match status" value="1"/>
</dbReference>
<evidence type="ECO:0000259" key="7">
    <source>
        <dbReference type="Pfam" id="PF00905"/>
    </source>
</evidence>
<dbReference type="InterPro" id="IPR012338">
    <property type="entry name" value="Beta-lactam/transpept-like"/>
</dbReference>
<dbReference type="Pfam" id="PF00905">
    <property type="entry name" value="Transpeptidase"/>
    <property type="match status" value="1"/>
</dbReference>